<evidence type="ECO:0000313" key="1">
    <source>
        <dbReference type="EMBL" id="GME98497.1"/>
    </source>
</evidence>
<organism evidence="1 2">
    <name type="scientific">Candida boidinii</name>
    <name type="common">Yeast</name>
    <dbReference type="NCBI Taxonomy" id="5477"/>
    <lineage>
        <taxon>Eukaryota</taxon>
        <taxon>Fungi</taxon>
        <taxon>Dikarya</taxon>
        <taxon>Ascomycota</taxon>
        <taxon>Saccharomycotina</taxon>
        <taxon>Pichiomycetes</taxon>
        <taxon>Pichiales</taxon>
        <taxon>Pichiaceae</taxon>
        <taxon>Ogataea</taxon>
        <taxon>Ogataea/Candida clade</taxon>
    </lineage>
</organism>
<dbReference type="Proteomes" id="UP001165101">
    <property type="component" value="Unassembled WGS sequence"/>
</dbReference>
<sequence length="661" mass="74885">MDYYAKKLGIKNKKLSKTDDDDLVGGLLDGLDFLFDGEGSDNYDNYDNFEETTKKEPKKSKKQQKEEVYSDDDDEEEDQYGFGENDFEDDDDLDEDDKALLREMQQLGDSEDSDEGSDSEDDGKPRVRENPYAAPVASPANKTEDVSGSRYIPPALRRKMALEQGSQKESEEVIKLTKSIKGPLNRLSEANIITIVNDINLLYSENARQTVNETIIKVILQSVLVPGPQLDSLLVLYASVISAIYTLQGTEFGAYTIQTFVEKLNEYLKDENLAKGREPINLIGLLGHCYNLKVVGCTLIYDIVSKKLVNDPTELKTDALLKLIKTSGPNMRSDDPSSLKQIISDLNKSISEEEKKTGKKANARTRFLVDTITNLKNNKLKNIESENTTQMLTRIRKLLARIKGTKSFDAIKVTLDDIEKIEERGKWWLVGSAWKGLGDNKNDNNDNDNLNESLQESDIYGKVEVNDSVINDVLDSAEPNWLELARLQRMNTDIRRAIFVSIMSANDFMDAFGKLEKLRLKKQQEREIPNILMHCASMESVYNPYYGMLAKKICEEHSMRKTFQFNLWDLLKDFEGGEDDDEKLTLDTSSGHINDEETKLKKVLNLGRLFGFLIGEGSLPLNILRTVNFLTASSDTKLFMEILLITFFDSIGKHSEIKSFD</sequence>
<evidence type="ECO:0000313" key="2">
    <source>
        <dbReference type="Proteomes" id="UP001165101"/>
    </source>
</evidence>
<proteinExistence type="predicted"/>
<gene>
    <name evidence="1" type="ORF">Cboi01_000496300</name>
</gene>
<comment type="caution">
    <text evidence="1">The sequence shown here is derived from an EMBL/GenBank/DDBJ whole genome shotgun (WGS) entry which is preliminary data.</text>
</comment>
<dbReference type="EMBL" id="BSXV01003511">
    <property type="protein sequence ID" value="GME98497.1"/>
    <property type="molecule type" value="Genomic_DNA"/>
</dbReference>
<name>A0ACB5U1Y7_CANBO</name>
<keyword evidence="2" id="KW-1185">Reference proteome</keyword>
<protein>
    <submittedName>
        <fullName evidence="1">Unnamed protein product</fullName>
    </submittedName>
</protein>
<reference evidence="1" key="1">
    <citation type="submission" date="2023-04" db="EMBL/GenBank/DDBJ databases">
        <title>Candida boidinii NBRC 1967.</title>
        <authorList>
            <person name="Ichikawa N."/>
            <person name="Sato H."/>
            <person name="Tonouchi N."/>
        </authorList>
    </citation>
    <scope>NUCLEOTIDE SEQUENCE</scope>
    <source>
        <strain evidence="1">NBRC 1967</strain>
    </source>
</reference>
<accession>A0ACB5U1Y7</accession>